<dbReference type="InterPro" id="IPR011990">
    <property type="entry name" value="TPR-like_helical_dom_sf"/>
</dbReference>
<dbReference type="PROSITE" id="PS00622">
    <property type="entry name" value="HTH_LUXR_1"/>
    <property type="match status" value="1"/>
</dbReference>
<protein>
    <submittedName>
        <fullName evidence="4">AAA family ATPase</fullName>
    </submittedName>
</protein>
<dbReference type="PROSITE" id="PS50043">
    <property type="entry name" value="HTH_LUXR_2"/>
    <property type="match status" value="1"/>
</dbReference>
<gene>
    <name evidence="4" type="ORF">ACTOB_006843</name>
</gene>
<feature type="domain" description="HTH luxR-type" evidence="3">
    <location>
        <begin position="782"/>
        <end position="847"/>
    </location>
</feature>
<dbReference type="PRINTS" id="PR00038">
    <property type="entry name" value="HTHLUXR"/>
</dbReference>
<dbReference type="Proteomes" id="UP001240150">
    <property type="component" value="Chromosome"/>
</dbReference>
<dbReference type="InterPro" id="IPR036388">
    <property type="entry name" value="WH-like_DNA-bd_sf"/>
</dbReference>
<reference evidence="4 5" key="1">
    <citation type="submission" date="2023-06" db="EMBL/GenBank/DDBJ databases">
        <authorList>
            <person name="Yushchuk O."/>
            <person name="Binda E."/>
            <person name="Ruckert-Reed C."/>
            <person name="Fedorenko V."/>
            <person name="Kalinowski J."/>
            <person name="Marinelli F."/>
        </authorList>
    </citation>
    <scope>NUCLEOTIDE SEQUENCE [LARGE SCALE GENOMIC DNA]</scope>
    <source>
        <strain evidence="4 5">NRRL 3884</strain>
    </source>
</reference>
<dbReference type="RefSeq" id="WP_284916032.1">
    <property type="nucleotide sequence ID" value="NZ_CP126980.1"/>
</dbReference>
<dbReference type="InterPro" id="IPR000792">
    <property type="entry name" value="Tscrpt_reg_LuxR_C"/>
</dbReference>
<dbReference type="PANTHER" id="PTHR16305:SF35">
    <property type="entry name" value="TRANSCRIPTIONAL ACTIVATOR DOMAIN"/>
    <property type="match status" value="1"/>
</dbReference>
<keyword evidence="5" id="KW-1185">Reference proteome</keyword>
<dbReference type="Pfam" id="PF13191">
    <property type="entry name" value="AAA_16"/>
    <property type="match status" value="1"/>
</dbReference>
<keyword evidence="1" id="KW-0547">Nucleotide-binding</keyword>
<name>A0ABY8WAD4_9ACTN</name>
<evidence type="ECO:0000256" key="2">
    <source>
        <dbReference type="ARBA" id="ARBA00022840"/>
    </source>
</evidence>
<dbReference type="SUPFAM" id="SSF46894">
    <property type="entry name" value="C-terminal effector domain of the bipartite response regulators"/>
    <property type="match status" value="1"/>
</dbReference>
<accession>A0ABY8WAD4</accession>
<dbReference type="EMBL" id="CP126980">
    <property type="protein sequence ID" value="WIM94791.1"/>
    <property type="molecule type" value="Genomic_DNA"/>
</dbReference>
<dbReference type="SUPFAM" id="SSF48452">
    <property type="entry name" value="TPR-like"/>
    <property type="match status" value="2"/>
</dbReference>
<proteinExistence type="predicted"/>
<keyword evidence="2" id="KW-0067">ATP-binding</keyword>
<dbReference type="Pfam" id="PF00196">
    <property type="entry name" value="GerE"/>
    <property type="match status" value="1"/>
</dbReference>
<evidence type="ECO:0000313" key="5">
    <source>
        <dbReference type="Proteomes" id="UP001240150"/>
    </source>
</evidence>
<sequence>MALLERDHELAELATAARRARAGRGSVVLVTGEAGIGKSSVAAAVRSVLPAEGRLLTGWCDDLATPRVLGPLRDLIGRVGTGLTEALASGDRVRVLEAFRAELDWPGHPTVLVVEDVHWADEATLDVLLFLVRRIATLPVVLLLTYRDDEVDAGHHLHQVLARATPVHRLPLSRLSADAVRALVGERGLDPDRVFSVTSGNPFFVTEVLGAGDADAVPATVTEAVHARLQGLDEPCRAALGTLAVVPHAVERWLVEAVVPGGLATIAEAERRGLLQVSPERVAFRHELTRRAVAAALTAYRKIVANQAVVAALRDRGGVDLSRLVHHAAEAGDDELIIRWAPAAAAEAARAGAHRAAAAHYRLALAREAAFAPGSRADLLEGYAEELYLLADATRAVTTQRTALALRRELADPAALGLALRRLSRLHWWAGDRPEAERCAVEAVSVLAAAGDPAALAFGLSNQAQLHVLNGQAAEAIEVGDRAIALARSSGADGVLSHALNNVGFARWEAGEADRGRALLDESLAVALAAGEADHAARAYANISWLLLDHLRLDEAAGVLTAAIDYAERNEVLGFLRYLHLGRGRLHLARAEWAAAEREAAWALDAPPNMRCTALVVGGLARLRAGRLGAEDLITEAWSVALRIGEAQRVGPAGAAMAEAAWLRGDRAAAGRLAPAYRPVFREEGFGYWLRRLGAAVPLPANSHFYRLQAAGAVRAAAAGWSKTGFRYEAAVALSHSDDPTDLLTAIADLDAMGAAPMARRLRQQLRDSGMTRVPRGPRPATRDNPAGLTGRQLEVLRLLAAGHSNPEIAAELVLSVRTVDAHVAAVLAKLGVHDRKEAVAWYRHHC</sequence>
<evidence type="ECO:0000259" key="3">
    <source>
        <dbReference type="PROSITE" id="PS50043"/>
    </source>
</evidence>
<dbReference type="Gene3D" id="1.25.40.10">
    <property type="entry name" value="Tetratricopeptide repeat domain"/>
    <property type="match status" value="1"/>
</dbReference>
<dbReference type="CDD" id="cd06170">
    <property type="entry name" value="LuxR_C_like"/>
    <property type="match status" value="1"/>
</dbReference>
<dbReference type="SMART" id="SM00421">
    <property type="entry name" value="HTH_LUXR"/>
    <property type="match status" value="1"/>
</dbReference>
<dbReference type="InterPro" id="IPR041664">
    <property type="entry name" value="AAA_16"/>
</dbReference>
<dbReference type="Gene3D" id="1.10.10.10">
    <property type="entry name" value="Winged helix-like DNA-binding domain superfamily/Winged helix DNA-binding domain"/>
    <property type="match status" value="1"/>
</dbReference>
<evidence type="ECO:0000256" key="1">
    <source>
        <dbReference type="ARBA" id="ARBA00022741"/>
    </source>
</evidence>
<dbReference type="PANTHER" id="PTHR16305">
    <property type="entry name" value="TESTICULAR SOLUBLE ADENYLYL CYCLASE"/>
    <property type="match status" value="1"/>
</dbReference>
<dbReference type="InterPro" id="IPR016032">
    <property type="entry name" value="Sig_transdc_resp-reg_C-effctor"/>
</dbReference>
<dbReference type="InterPro" id="IPR027417">
    <property type="entry name" value="P-loop_NTPase"/>
</dbReference>
<evidence type="ECO:0000313" key="4">
    <source>
        <dbReference type="EMBL" id="WIM94791.1"/>
    </source>
</evidence>
<dbReference type="SUPFAM" id="SSF52540">
    <property type="entry name" value="P-loop containing nucleoside triphosphate hydrolases"/>
    <property type="match status" value="1"/>
</dbReference>
<organism evidence="4 5">
    <name type="scientific">Actinoplanes oblitus</name>
    <dbReference type="NCBI Taxonomy" id="3040509"/>
    <lineage>
        <taxon>Bacteria</taxon>
        <taxon>Bacillati</taxon>
        <taxon>Actinomycetota</taxon>
        <taxon>Actinomycetes</taxon>
        <taxon>Micromonosporales</taxon>
        <taxon>Micromonosporaceae</taxon>
        <taxon>Actinoplanes</taxon>
    </lineage>
</organism>
<dbReference type="Gene3D" id="3.40.50.300">
    <property type="entry name" value="P-loop containing nucleotide triphosphate hydrolases"/>
    <property type="match status" value="1"/>
</dbReference>